<dbReference type="PANTHER" id="PTHR43173:SF19">
    <property type="entry name" value="AARF DOMAIN-CONTAINING PROTEIN KINASE 1"/>
    <property type="match status" value="1"/>
</dbReference>
<name>A0A085WVY6_9BACT</name>
<dbReference type="CDD" id="cd05121">
    <property type="entry name" value="ABC1_ADCK3-like"/>
    <property type="match status" value="1"/>
</dbReference>
<reference evidence="2 3" key="1">
    <citation type="submission" date="2014-04" db="EMBL/GenBank/DDBJ databases">
        <title>Genome assembly of Hyalangium minutum DSM 14724.</title>
        <authorList>
            <person name="Sharma G."/>
            <person name="Subramanian S."/>
        </authorList>
    </citation>
    <scope>NUCLEOTIDE SEQUENCE [LARGE SCALE GENOMIC DNA]</scope>
    <source>
        <strain evidence="2 3">DSM 14724</strain>
    </source>
</reference>
<dbReference type="EMBL" id="JMCB01000001">
    <property type="protein sequence ID" value="KFE71849.1"/>
    <property type="molecule type" value="Genomic_DNA"/>
</dbReference>
<dbReference type="SUPFAM" id="SSF56112">
    <property type="entry name" value="Protein kinase-like (PK-like)"/>
    <property type="match status" value="1"/>
</dbReference>
<dbReference type="InterPro" id="IPR004147">
    <property type="entry name" value="ABC1_dom"/>
</dbReference>
<dbReference type="Pfam" id="PF03109">
    <property type="entry name" value="ABC1"/>
    <property type="match status" value="1"/>
</dbReference>
<dbReference type="PANTHER" id="PTHR43173">
    <property type="entry name" value="ABC1 FAMILY PROTEIN"/>
    <property type="match status" value="1"/>
</dbReference>
<evidence type="ECO:0000313" key="3">
    <source>
        <dbReference type="Proteomes" id="UP000028725"/>
    </source>
</evidence>
<proteinExistence type="predicted"/>
<protein>
    <submittedName>
        <fullName evidence="2">Ubiquinone biosynthesis monooxygenase UbiB</fullName>
    </submittedName>
</protein>
<feature type="domain" description="ABC1 atypical kinase-like" evidence="1">
    <location>
        <begin position="45"/>
        <end position="287"/>
    </location>
</feature>
<dbReference type="Proteomes" id="UP000028725">
    <property type="component" value="Unassembled WGS sequence"/>
</dbReference>
<dbReference type="InterPro" id="IPR051130">
    <property type="entry name" value="Mito_struct-func_regulator"/>
</dbReference>
<keyword evidence="2" id="KW-0503">Monooxygenase</keyword>
<dbReference type="STRING" id="394096.DB31_0110"/>
<dbReference type="InterPro" id="IPR011009">
    <property type="entry name" value="Kinase-like_dom_sf"/>
</dbReference>
<evidence type="ECO:0000259" key="1">
    <source>
        <dbReference type="Pfam" id="PF03109"/>
    </source>
</evidence>
<sequence length="400" mass="45185">MHRTNARRVYHGIEKLRGVYIKFGQLASLMGNVLPAAYMEELEDLQDQVPPHPFSEMERTFVGAVGKRPHEVFARFEEQPIAAASLAQVHRATLKTGEEVAVKILYPTSHRLLKVDMAMMRHSLKMSRLFFPVASLERVMVQLEALLRSETDFRHEARAMERMAQEFAGEPDVSFPQVYWDFTSEKVLVMSYVQGIKMTRREELAAAGIDGKALATRLVSLFCKQFFLNRFFQADPHPGNFFVQPGPTGPRLVLLDFGTVTEPAPHIVEGLQQVLTGVATRDEELVIRGVETIGFMSKAGKREVLERVIRGYFKRVVEELRKTPGTEPGKPEEIGVKASEMRDLLKALQYPEGWYCVERAVVTLFGLSRQLAPDVHPLNFAIPFIMGLVRAQQLAKTFAA</sequence>
<gene>
    <name evidence="2" type="ORF">DB31_0110</name>
</gene>
<comment type="caution">
    <text evidence="2">The sequence shown here is derived from an EMBL/GenBank/DDBJ whole genome shotgun (WGS) entry which is preliminary data.</text>
</comment>
<organism evidence="2 3">
    <name type="scientific">Hyalangium minutum</name>
    <dbReference type="NCBI Taxonomy" id="394096"/>
    <lineage>
        <taxon>Bacteria</taxon>
        <taxon>Pseudomonadati</taxon>
        <taxon>Myxococcota</taxon>
        <taxon>Myxococcia</taxon>
        <taxon>Myxococcales</taxon>
        <taxon>Cystobacterineae</taxon>
        <taxon>Archangiaceae</taxon>
        <taxon>Hyalangium</taxon>
    </lineage>
</organism>
<evidence type="ECO:0000313" key="2">
    <source>
        <dbReference type="EMBL" id="KFE71849.1"/>
    </source>
</evidence>
<keyword evidence="3" id="KW-1185">Reference proteome</keyword>
<dbReference type="GO" id="GO:0004497">
    <property type="term" value="F:monooxygenase activity"/>
    <property type="evidence" value="ECO:0007669"/>
    <property type="project" value="UniProtKB-KW"/>
</dbReference>
<accession>A0A085WVY6</accession>
<keyword evidence="2" id="KW-0560">Oxidoreductase</keyword>
<dbReference type="AlphaFoldDB" id="A0A085WVY6"/>
<keyword evidence="2" id="KW-0830">Ubiquinone</keyword>